<accession>V7IAJ8</accession>
<proteinExistence type="predicted"/>
<evidence type="ECO:0000313" key="3">
    <source>
        <dbReference type="Proteomes" id="UP000017747"/>
    </source>
</evidence>
<organism evidence="2 3">
    <name type="scientific">Youngiibacter fragilis 232.1</name>
    <dbReference type="NCBI Taxonomy" id="994573"/>
    <lineage>
        <taxon>Bacteria</taxon>
        <taxon>Bacillati</taxon>
        <taxon>Bacillota</taxon>
        <taxon>Clostridia</taxon>
        <taxon>Eubacteriales</taxon>
        <taxon>Clostridiaceae</taxon>
        <taxon>Youngiibacter</taxon>
    </lineage>
</organism>
<keyword evidence="3" id="KW-1185">Reference proteome</keyword>
<gene>
    <name evidence="2" type="ORF">T472_0204080</name>
</gene>
<dbReference type="EMBL" id="AXUN02000056">
    <property type="protein sequence ID" value="ETA81882.1"/>
    <property type="molecule type" value="Genomic_DNA"/>
</dbReference>
<evidence type="ECO:0000256" key="1">
    <source>
        <dbReference type="SAM" id="Phobius"/>
    </source>
</evidence>
<dbReference type="OrthoDB" id="4184144at2"/>
<feature type="transmembrane region" description="Helical" evidence="1">
    <location>
        <begin position="133"/>
        <end position="158"/>
    </location>
</feature>
<keyword evidence="1" id="KW-0812">Transmembrane</keyword>
<reference evidence="2 3" key="1">
    <citation type="journal article" date="2014" name="Genome Announc.">
        <title>Genome Sequence of Youngiibacter fragilis, the Type Strain of the Genus Youngiibacter.</title>
        <authorList>
            <person name="Wawrik C.B."/>
            <person name="Callaghan A.V."/>
            <person name="Stamps B.W."/>
            <person name="Wawrik B."/>
        </authorList>
    </citation>
    <scope>NUCLEOTIDE SEQUENCE [LARGE SCALE GENOMIC DNA]</scope>
    <source>
        <strain evidence="2 3">232.1</strain>
    </source>
</reference>
<dbReference type="STRING" id="994573.T472_0204080"/>
<comment type="caution">
    <text evidence="2">The sequence shown here is derived from an EMBL/GenBank/DDBJ whole genome shotgun (WGS) entry which is preliminary data.</text>
</comment>
<dbReference type="AlphaFoldDB" id="V7IAJ8"/>
<dbReference type="RefSeq" id="WP_023383155.1">
    <property type="nucleotide sequence ID" value="NZ_AXUN02000056.1"/>
</dbReference>
<keyword evidence="1" id="KW-0472">Membrane</keyword>
<keyword evidence="1" id="KW-1133">Transmembrane helix</keyword>
<name>V7IAJ8_9CLOT</name>
<dbReference type="eggNOG" id="ENOG5032Z9D">
    <property type="taxonomic scope" value="Bacteria"/>
</dbReference>
<dbReference type="Proteomes" id="UP000017747">
    <property type="component" value="Unassembled WGS sequence"/>
</dbReference>
<evidence type="ECO:0000313" key="2">
    <source>
        <dbReference type="EMBL" id="ETA81882.1"/>
    </source>
</evidence>
<sequence>MKFENEGEILKELGMESWRNLSKEKMIRFAAMMPDMDKEVALKIIQQLPEFTKFALEALNVMEKEHANTLSSNKDSQENVHKAYQDIRDILKGELKHENISSEEKKYILELIMETGKKEAEKDSENKQFLGGLFQSAAVGVGAVLLSAVVFVGGKFLLQNGKD</sequence>
<protein>
    <submittedName>
        <fullName evidence="2">Uncharacterized protein</fullName>
    </submittedName>
</protein>